<protein>
    <submittedName>
        <fullName evidence="1">Putative secreted protein</fullName>
    </submittedName>
</protein>
<evidence type="ECO:0000313" key="1">
    <source>
        <dbReference type="EMBL" id="NOV51232.1"/>
    </source>
</evidence>
<reference evidence="1" key="1">
    <citation type="submission" date="2020-03" db="EMBL/GenBank/DDBJ databases">
        <title>Transcriptomic Profiling of the Digestive Tract of the Rat Flea, Xenopsylla cheopis, Following Blood Feeding and Infection with Yersinia pestis.</title>
        <authorList>
            <person name="Bland D.M."/>
            <person name="Martens C.A."/>
            <person name="Virtaneva K."/>
            <person name="Kanakabandi K."/>
            <person name="Long D."/>
            <person name="Rosenke R."/>
            <person name="Saturday G.A."/>
            <person name="Hoyt F.H."/>
            <person name="Bruno D.P."/>
            <person name="Ribeiro J.M.C."/>
            <person name="Hinnebusch J."/>
        </authorList>
    </citation>
    <scope>NUCLEOTIDE SEQUENCE</scope>
</reference>
<name>A0A6M2DYC9_XENCH</name>
<dbReference type="AlphaFoldDB" id="A0A6M2DYC9"/>
<proteinExistence type="predicted"/>
<organism evidence="1">
    <name type="scientific">Xenopsylla cheopis</name>
    <name type="common">Oriental rat flea</name>
    <name type="synonym">Pulex cheopis</name>
    <dbReference type="NCBI Taxonomy" id="163159"/>
    <lineage>
        <taxon>Eukaryota</taxon>
        <taxon>Metazoa</taxon>
        <taxon>Ecdysozoa</taxon>
        <taxon>Arthropoda</taxon>
        <taxon>Hexapoda</taxon>
        <taxon>Insecta</taxon>
        <taxon>Pterygota</taxon>
        <taxon>Neoptera</taxon>
        <taxon>Endopterygota</taxon>
        <taxon>Siphonaptera</taxon>
        <taxon>Pulicidae</taxon>
        <taxon>Xenopsyllinae</taxon>
        <taxon>Xenopsylla</taxon>
    </lineage>
</organism>
<sequence length="86" mass="10060">MGKVLSSLMALVLNLIFLKYLRQAKLWLIYSLKKMRMNYMETVNCHIMLVNIVEFMNPVQWSCVMCVKSGFAMEGVIHRVHILLII</sequence>
<accession>A0A6M2DYC9</accession>
<dbReference type="EMBL" id="GIIL01007506">
    <property type="protein sequence ID" value="NOV51232.1"/>
    <property type="molecule type" value="Transcribed_RNA"/>
</dbReference>